<reference evidence="2" key="1">
    <citation type="submission" date="2022-01" db="EMBL/GenBank/DDBJ databases">
        <title>Genome sequence and assembly of Parabukholderia sp. RG36.</title>
        <authorList>
            <person name="Chhetri G."/>
        </authorList>
    </citation>
    <scope>NUCLEOTIDE SEQUENCE</scope>
    <source>
        <strain evidence="2">RG36</strain>
    </source>
</reference>
<protein>
    <submittedName>
        <fullName evidence="2">Lipase</fullName>
    </submittedName>
</protein>
<gene>
    <name evidence="2" type="ORF">L5014_02820</name>
</gene>
<dbReference type="Pfam" id="PF01764">
    <property type="entry name" value="Lipase_3"/>
    <property type="match status" value="1"/>
</dbReference>
<keyword evidence="3" id="KW-1185">Reference proteome</keyword>
<name>A0A9X1RKU6_9BURK</name>
<proteinExistence type="predicted"/>
<dbReference type="RefSeq" id="WP_238462056.1">
    <property type="nucleotide sequence ID" value="NZ_JAKLJA010000001.1"/>
</dbReference>
<dbReference type="Gene3D" id="3.40.50.1820">
    <property type="entry name" value="alpha/beta hydrolase"/>
    <property type="match status" value="1"/>
</dbReference>
<dbReference type="InterPro" id="IPR002921">
    <property type="entry name" value="Fungal_lipase-type"/>
</dbReference>
<evidence type="ECO:0000259" key="1">
    <source>
        <dbReference type="Pfam" id="PF01764"/>
    </source>
</evidence>
<dbReference type="InterPro" id="IPR029058">
    <property type="entry name" value="AB_hydrolase_fold"/>
</dbReference>
<dbReference type="AlphaFoldDB" id="A0A9X1RKU6"/>
<accession>A0A9X1RKU6</accession>
<sequence>MNLLPRDYALIAQEAYAVKPDIGRAPGPSCAIVRDTTDGLVIAFPGTDSIADLLADFDVTPTAVPPLGRIHQGFYKAWSAISAQVENAAGDAPVTFVGHSLGAALALIAGASRVAAGKPVQAVYGFEPPRVSPEPTIGNVLSKTSVILYKNGNDAVTDVPPLWPQSAQLIGIGKPCYPWPNLRDHALARVIAALT</sequence>
<organism evidence="2 3">
    <name type="scientific">Paraburkholderia tagetis</name>
    <dbReference type="NCBI Taxonomy" id="2913261"/>
    <lineage>
        <taxon>Bacteria</taxon>
        <taxon>Pseudomonadati</taxon>
        <taxon>Pseudomonadota</taxon>
        <taxon>Betaproteobacteria</taxon>
        <taxon>Burkholderiales</taxon>
        <taxon>Burkholderiaceae</taxon>
        <taxon>Paraburkholderia</taxon>
    </lineage>
</organism>
<dbReference type="PANTHER" id="PTHR45856">
    <property type="entry name" value="ALPHA/BETA-HYDROLASES SUPERFAMILY PROTEIN"/>
    <property type="match status" value="1"/>
</dbReference>
<dbReference type="Proteomes" id="UP001139308">
    <property type="component" value="Unassembled WGS sequence"/>
</dbReference>
<comment type="caution">
    <text evidence="2">The sequence shown here is derived from an EMBL/GenBank/DDBJ whole genome shotgun (WGS) entry which is preliminary data.</text>
</comment>
<dbReference type="PANTHER" id="PTHR45856:SF24">
    <property type="entry name" value="FUNGAL LIPASE-LIKE DOMAIN-CONTAINING PROTEIN"/>
    <property type="match status" value="1"/>
</dbReference>
<evidence type="ECO:0000313" key="2">
    <source>
        <dbReference type="EMBL" id="MCG5072305.1"/>
    </source>
</evidence>
<dbReference type="InterPro" id="IPR051218">
    <property type="entry name" value="Sec_MonoDiacylglyc_Lipase"/>
</dbReference>
<dbReference type="GO" id="GO:0006629">
    <property type="term" value="P:lipid metabolic process"/>
    <property type="evidence" value="ECO:0007669"/>
    <property type="project" value="InterPro"/>
</dbReference>
<evidence type="ECO:0000313" key="3">
    <source>
        <dbReference type="Proteomes" id="UP001139308"/>
    </source>
</evidence>
<dbReference type="SUPFAM" id="SSF53474">
    <property type="entry name" value="alpha/beta-Hydrolases"/>
    <property type="match status" value="1"/>
</dbReference>
<dbReference type="EMBL" id="JAKLJA010000001">
    <property type="protein sequence ID" value="MCG5072305.1"/>
    <property type="molecule type" value="Genomic_DNA"/>
</dbReference>
<feature type="domain" description="Fungal lipase-type" evidence="1">
    <location>
        <begin position="41"/>
        <end position="161"/>
    </location>
</feature>